<keyword evidence="9 15" id="KW-1133">Transmembrane helix</keyword>
<feature type="transmembrane region" description="Helical" evidence="15">
    <location>
        <begin position="76"/>
        <end position="94"/>
    </location>
</feature>
<name>A0ABX7SBD8_9BACT</name>
<keyword evidence="11 15" id="KW-0046">Antibiotic resistance</keyword>
<feature type="transmembrane region" description="Helical" evidence="15">
    <location>
        <begin position="134"/>
        <end position="154"/>
    </location>
</feature>
<feature type="transmembrane region" description="Helical" evidence="15">
    <location>
        <begin position="101"/>
        <end position="122"/>
    </location>
</feature>
<dbReference type="Pfam" id="PF02673">
    <property type="entry name" value="BacA"/>
    <property type="match status" value="1"/>
</dbReference>
<evidence type="ECO:0000256" key="11">
    <source>
        <dbReference type="ARBA" id="ARBA00023251"/>
    </source>
</evidence>
<evidence type="ECO:0000256" key="13">
    <source>
        <dbReference type="ARBA" id="ARBA00032932"/>
    </source>
</evidence>
<proteinExistence type="inferred from homology"/>
<dbReference type="PANTHER" id="PTHR30622">
    <property type="entry name" value="UNDECAPRENYL-DIPHOSPHATASE"/>
    <property type="match status" value="1"/>
</dbReference>
<sequence>MKELILGIIQGATEFLPISSSGHLAIISHILDIDTNVAMFAVLHLATFFAVLVFVWQELVEIIKGIFSFNRKVYSLIMKLVISTLPAAVFGVLAESKVNEAFSMTKIIAIFFFMTSAALYISDKLGKNKDFYSLTFFDALIIGLFQAFAIFPGISRSGFTLFGALLIGMGREKALKYSFLMSLPIIFGAGMLEMKKVTVSTQILWAGVAAFLVGLLGLYLLKKFTLNKKLKYFAYYCFVIGIVTLVI</sequence>
<dbReference type="EC" id="3.6.1.27" evidence="3 15"/>
<dbReference type="InterPro" id="IPR003824">
    <property type="entry name" value="UppP"/>
</dbReference>
<comment type="function">
    <text evidence="15">Catalyzes the dephosphorylation of undecaprenyl diphosphate (UPP). Confers resistance to bacitracin.</text>
</comment>
<evidence type="ECO:0000256" key="2">
    <source>
        <dbReference type="ARBA" id="ARBA00010621"/>
    </source>
</evidence>
<accession>A0ABX7SBD8</accession>
<evidence type="ECO:0000313" key="17">
    <source>
        <dbReference type="Proteomes" id="UP000671862"/>
    </source>
</evidence>
<feature type="transmembrane region" description="Helical" evidence="15">
    <location>
        <begin position="37"/>
        <end position="56"/>
    </location>
</feature>
<reference evidence="16 17" key="1">
    <citation type="submission" date="2021-03" db="EMBL/GenBank/DDBJ databases">
        <title>Thermosipho ferrireducens sp.nov., an anaerobic thermophilic iron-reducing bacterium isolated from a deep-sea hydrothermal sulfide deposits.</title>
        <authorList>
            <person name="Zeng X."/>
            <person name="Chen Y."/>
            <person name="Shao Z."/>
        </authorList>
    </citation>
    <scope>NUCLEOTIDE SEQUENCE [LARGE SCALE GENOMIC DNA]</scope>
    <source>
        <strain evidence="16 17">JL129W03</strain>
    </source>
</reference>
<keyword evidence="17" id="KW-1185">Reference proteome</keyword>
<keyword evidence="6" id="KW-0997">Cell inner membrane</keyword>
<keyword evidence="15" id="KW-0573">Peptidoglycan synthesis</keyword>
<keyword evidence="15" id="KW-0961">Cell wall biogenesis/degradation</keyword>
<evidence type="ECO:0000256" key="15">
    <source>
        <dbReference type="HAMAP-Rule" id="MF_01006"/>
    </source>
</evidence>
<evidence type="ECO:0000313" key="16">
    <source>
        <dbReference type="EMBL" id="QTA38836.1"/>
    </source>
</evidence>
<dbReference type="Proteomes" id="UP000671862">
    <property type="component" value="Chromosome"/>
</dbReference>
<comment type="similarity">
    <text evidence="2 15">Belongs to the UppP family.</text>
</comment>
<feature type="transmembrane region" description="Helical" evidence="15">
    <location>
        <begin position="230"/>
        <end position="246"/>
    </location>
</feature>
<keyword evidence="7 15" id="KW-0812">Transmembrane</keyword>
<gene>
    <name evidence="15" type="primary">uppP</name>
    <name evidence="16" type="ORF">JYK00_04845</name>
</gene>
<evidence type="ECO:0000256" key="6">
    <source>
        <dbReference type="ARBA" id="ARBA00022519"/>
    </source>
</evidence>
<comment type="catalytic activity">
    <reaction evidence="14 15">
        <text>di-trans,octa-cis-undecaprenyl diphosphate + H2O = di-trans,octa-cis-undecaprenyl phosphate + phosphate + H(+)</text>
        <dbReference type="Rhea" id="RHEA:28094"/>
        <dbReference type="ChEBI" id="CHEBI:15377"/>
        <dbReference type="ChEBI" id="CHEBI:15378"/>
        <dbReference type="ChEBI" id="CHEBI:43474"/>
        <dbReference type="ChEBI" id="CHEBI:58405"/>
        <dbReference type="ChEBI" id="CHEBI:60392"/>
        <dbReference type="EC" id="3.6.1.27"/>
    </reaction>
</comment>
<evidence type="ECO:0000256" key="5">
    <source>
        <dbReference type="ARBA" id="ARBA00022475"/>
    </source>
</evidence>
<protein>
    <recommendedName>
        <fullName evidence="4 15">Undecaprenyl-diphosphatase</fullName>
        <ecNumber evidence="3 15">3.6.1.27</ecNumber>
    </recommendedName>
    <alternativeName>
        <fullName evidence="13 15">Bacitracin resistance protein</fullName>
    </alternativeName>
    <alternativeName>
        <fullName evidence="12 15">Undecaprenyl pyrophosphate phosphatase</fullName>
    </alternativeName>
</protein>
<dbReference type="RefSeq" id="WP_207567553.1">
    <property type="nucleotide sequence ID" value="NZ_CP071446.1"/>
</dbReference>
<evidence type="ECO:0000256" key="10">
    <source>
        <dbReference type="ARBA" id="ARBA00023136"/>
    </source>
</evidence>
<evidence type="ECO:0000256" key="8">
    <source>
        <dbReference type="ARBA" id="ARBA00022801"/>
    </source>
</evidence>
<evidence type="ECO:0000256" key="9">
    <source>
        <dbReference type="ARBA" id="ARBA00022989"/>
    </source>
</evidence>
<keyword evidence="15" id="KW-0133">Cell shape</keyword>
<comment type="subcellular location">
    <subcellularLocation>
        <location evidence="1 15">Cell membrane</location>
        <topology evidence="1 15">Multi-pass membrane protein</topology>
    </subcellularLocation>
</comment>
<organism evidence="16 17">
    <name type="scientific">Thermosipho ferrireducens</name>
    <dbReference type="NCBI Taxonomy" id="2571116"/>
    <lineage>
        <taxon>Bacteria</taxon>
        <taxon>Thermotogati</taxon>
        <taxon>Thermotogota</taxon>
        <taxon>Thermotogae</taxon>
        <taxon>Thermotogales</taxon>
        <taxon>Fervidobacteriaceae</taxon>
        <taxon>Thermosipho</taxon>
    </lineage>
</organism>
<evidence type="ECO:0000256" key="4">
    <source>
        <dbReference type="ARBA" id="ARBA00021581"/>
    </source>
</evidence>
<feature type="transmembrane region" description="Helical" evidence="15">
    <location>
        <begin position="203"/>
        <end position="221"/>
    </location>
</feature>
<evidence type="ECO:0000256" key="3">
    <source>
        <dbReference type="ARBA" id="ARBA00012374"/>
    </source>
</evidence>
<dbReference type="PANTHER" id="PTHR30622:SF4">
    <property type="entry name" value="UNDECAPRENYL-DIPHOSPHATASE"/>
    <property type="match status" value="1"/>
</dbReference>
<evidence type="ECO:0000256" key="7">
    <source>
        <dbReference type="ARBA" id="ARBA00022692"/>
    </source>
</evidence>
<comment type="miscellaneous">
    <text evidence="15">Bacitracin is thought to be involved in the inhibition of peptidoglycan synthesis by sequestering undecaprenyl diphosphate, thereby reducing the pool of lipid carrier available.</text>
</comment>
<keyword evidence="5 15" id="KW-1003">Cell membrane</keyword>
<evidence type="ECO:0000256" key="1">
    <source>
        <dbReference type="ARBA" id="ARBA00004651"/>
    </source>
</evidence>
<keyword evidence="8 15" id="KW-0378">Hydrolase</keyword>
<evidence type="ECO:0000256" key="12">
    <source>
        <dbReference type="ARBA" id="ARBA00032707"/>
    </source>
</evidence>
<evidence type="ECO:0000256" key="14">
    <source>
        <dbReference type="ARBA" id="ARBA00047594"/>
    </source>
</evidence>
<dbReference type="HAMAP" id="MF_01006">
    <property type="entry name" value="Undec_diphosphatase"/>
    <property type="match status" value="1"/>
</dbReference>
<dbReference type="EMBL" id="CP071446">
    <property type="protein sequence ID" value="QTA38836.1"/>
    <property type="molecule type" value="Genomic_DNA"/>
</dbReference>
<keyword evidence="10 15" id="KW-0472">Membrane</keyword>